<gene>
    <name evidence="2" type="ORF">CDAR_208601</name>
</gene>
<evidence type="ECO:0000256" key="1">
    <source>
        <dbReference type="SAM" id="MobiDB-lite"/>
    </source>
</evidence>
<reference evidence="2 3" key="1">
    <citation type="submission" date="2021-06" db="EMBL/GenBank/DDBJ databases">
        <title>Caerostris darwini draft genome.</title>
        <authorList>
            <person name="Kono N."/>
            <person name="Arakawa K."/>
        </authorList>
    </citation>
    <scope>NUCLEOTIDE SEQUENCE [LARGE SCALE GENOMIC DNA]</scope>
</reference>
<feature type="region of interest" description="Disordered" evidence="1">
    <location>
        <begin position="42"/>
        <end position="124"/>
    </location>
</feature>
<comment type="caution">
    <text evidence="2">The sequence shown here is derived from an EMBL/GenBank/DDBJ whole genome shotgun (WGS) entry which is preliminary data.</text>
</comment>
<dbReference type="EMBL" id="BPLQ01013495">
    <property type="protein sequence ID" value="GIY72501.1"/>
    <property type="molecule type" value="Genomic_DNA"/>
</dbReference>
<sequence>MAAIKPCRYYFSSFVEGKMAAIDRLTLCTSIFPARIVGMQERRTTKTNGEQGSQQKTVVKTHKKETQKNEDPKPLTKLEYSVKLGQDTGEKTDRIAKAQSAENPKASKKSEALSKTGPIPNHNF</sequence>
<accession>A0AAV4VPW7</accession>
<feature type="compositionally biased region" description="Polar residues" evidence="1">
    <location>
        <begin position="46"/>
        <end position="58"/>
    </location>
</feature>
<protein>
    <submittedName>
        <fullName evidence="2">Uncharacterized protein</fullName>
    </submittedName>
</protein>
<dbReference type="Proteomes" id="UP001054837">
    <property type="component" value="Unassembled WGS sequence"/>
</dbReference>
<keyword evidence="3" id="KW-1185">Reference proteome</keyword>
<evidence type="ECO:0000313" key="3">
    <source>
        <dbReference type="Proteomes" id="UP001054837"/>
    </source>
</evidence>
<feature type="compositionally biased region" description="Basic and acidic residues" evidence="1">
    <location>
        <begin position="64"/>
        <end position="76"/>
    </location>
</feature>
<proteinExistence type="predicted"/>
<organism evidence="2 3">
    <name type="scientific">Caerostris darwini</name>
    <dbReference type="NCBI Taxonomy" id="1538125"/>
    <lineage>
        <taxon>Eukaryota</taxon>
        <taxon>Metazoa</taxon>
        <taxon>Ecdysozoa</taxon>
        <taxon>Arthropoda</taxon>
        <taxon>Chelicerata</taxon>
        <taxon>Arachnida</taxon>
        <taxon>Araneae</taxon>
        <taxon>Araneomorphae</taxon>
        <taxon>Entelegynae</taxon>
        <taxon>Araneoidea</taxon>
        <taxon>Araneidae</taxon>
        <taxon>Caerostris</taxon>
    </lineage>
</organism>
<evidence type="ECO:0000313" key="2">
    <source>
        <dbReference type="EMBL" id="GIY72501.1"/>
    </source>
</evidence>
<dbReference type="AlphaFoldDB" id="A0AAV4VPW7"/>
<name>A0AAV4VPW7_9ARAC</name>